<sequence>MVRGLKKERVLAALRRLSLCVVLATVPLSFAHAFESEAAQAVLYDVGTDSVLYAKGSETTFPPASLAKLMTLGVVFEELGSGRLSPQQTFKITEHAWRTGGGPARTTSMFAKLNSEVAVADLIRGVAIVVGNDAAIALAEGVAGSEAEFAVRMNQLGQEIGLTSSRFVNATGLPAPGAQTNARDLARIAAFLATKHPERYSVFSEADLDWNRIRQSNRNPLLNSYDGVDGLLIGSVAERGHMIAISALRGQARLVAVLAGLPDEGARIRAAKALLDYGFDGHIGRQLFEASAPVAEAQVFGGTQTRVRLVAGQAIDMLVPKDGDSRLVARAVYRGPISAPVAKGDRVGSLRIFRDGLLQREVPLLADENVPEGTLLRKALDATYELGANAVGALISRLM</sequence>
<dbReference type="InterPro" id="IPR018044">
    <property type="entry name" value="Peptidase_S11"/>
</dbReference>
<evidence type="ECO:0000313" key="16">
    <source>
        <dbReference type="EMBL" id="MDX6805346.1"/>
    </source>
</evidence>
<proteinExistence type="inferred from homology"/>
<comment type="caution">
    <text evidence="16">The sequence shown here is derived from an EMBL/GenBank/DDBJ whole genome shotgun (WGS) entry which is preliminary data.</text>
</comment>
<dbReference type="SUPFAM" id="SSF69189">
    <property type="entry name" value="Penicillin-binding protein associated domain"/>
    <property type="match status" value="1"/>
</dbReference>
<dbReference type="PANTHER" id="PTHR21581">
    <property type="entry name" value="D-ALANYL-D-ALANINE CARBOXYPEPTIDASE"/>
    <property type="match status" value="1"/>
</dbReference>
<comment type="pathway">
    <text evidence="2">Cell wall biogenesis; peptidoglycan biosynthesis.</text>
</comment>
<evidence type="ECO:0000256" key="9">
    <source>
        <dbReference type="ARBA" id="ARBA00022960"/>
    </source>
</evidence>
<keyword evidence="10" id="KW-0573">Peptidoglycan synthesis</keyword>
<evidence type="ECO:0000256" key="11">
    <source>
        <dbReference type="ARBA" id="ARBA00023316"/>
    </source>
</evidence>
<evidence type="ECO:0000256" key="8">
    <source>
        <dbReference type="ARBA" id="ARBA00022801"/>
    </source>
</evidence>
<dbReference type="Proteomes" id="UP001274321">
    <property type="component" value="Unassembled WGS sequence"/>
</dbReference>
<dbReference type="PRINTS" id="PR00725">
    <property type="entry name" value="DADACBPTASE1"/>
</dbReference>
<dbReference type="SUPFAM" id="SSF56601">
    <property type="entry name" value="beta-lactamase/transpeptidase-like"/>
    <property type="match status" value="1"/>
</dbReference>
<dbReference type="InterPro" id="IPR012338">
    <property type="entry name" value="Beta-lactam/transpept-like"/>
</dbReference>
<dbReference type="Gene3D" id="2.60.410.10">
    <property type="entry name" value="D-Ala-D-Ala carboxypeptidase, C-terminal domain"/>
    <property type="match status" value="1"/>
</dbReference>
<dbReference type="GO" id="GO:0004180">
    <property type="term" value="F:carboxypeptidase activity"/>
    <property type="evidence" value="ECO:0007669"/>
    <property type="project" value="UniProtKB-KW"/>
</dbReference>
<keyword evidence="8 16" id="KW-0378">Hydrolase</keyword>
<evidence type="ECO:0000259" key="15">
    <source>
        <dbReference type="SMART" id="SM00936"/>
    </source>
</evidence>
<dbReference type="InterPro" id="IPR037167">
    <property type="entry name" value="Peptidase_S11_C_sf"/>
</dbReference>
<organism evidence="16 17">
    <name type="scientific">Terrihabitans rhizophilus</name>
    <dbReference type="NCBI Taxonomy" id="3092662"/>
    <lineage>
        <taxon>Bacteria</taxon>
        <taxon>Pseudomonadati</taxon>
        <taxon>Pseudomonadota</taxon>
        <taxon>Alphaproteobacteria</taxon>
        <taxon>Hyphomicrobiales</taxon>
        <taxon>Terrihabitans</taxon>
    </lineage>
</organism>
<dbReference type="Pfam" id="PF00768">
    <property type="entry name" value="Peptidase_S11"/>
    <property type="match status" value="1"/>
</dbReference>
<evidence type="ECO:0000313" key="17">
    <source>
        <dbReference type="Proteomes" id="UP001274321"/>
    </source>
</evidence>
<evidence type="ECO:0000256" key="2">
    <source>
        <dbReference type="ARBA" id="ARBA00004752"/>
    </source>
</evidence>
<dbReference type="EMBL" id="JAXAFJ010000002">
    <property type="protein sequence ID" value="MDX6805346.1"/>
    <property type="molecule type" value="Genomic_DNA"/>
</dbReference>
<evidence type="ECO:0000256" key="6">
    <source>
        <dbReference type="ARBA" id="ARBA00022670"/>
    </source>
</evidence>
<keyword evidence="11" id="KW-0961">Cell wall biogenesis/degradation</keyword>
<protein>
    <recommendedName>
        <fullName evidence="4">serine-type D-Ala-D-Ala carboxypeptidase</fullName>
        <ecNumber evidence="4">3.4.16.4</ecNumber>
    </recommendedName>
</protein>
<gene>
    <name evidence="16" type="ORF">SCD90_04655</name>
</gene>
<evidence type="ECO:0000256" key="5">
    <source>
        <dbReference type="ARBA" id="ARBA00022645"/>
    </source>
</evidence>
<name>A0ABU4RL89_9HYPH</name>
<evidence type="ECO:0000256" key="14">
    <source>
        <dbReference type="SAM" id="SignalP"/>
    </source>
</evidence>
<evidence type="ECO:0000256" key="13">
    <source>
        <dbReference type="RuleBase" id="RU004016"/>
    </source>
</evidence>
<comment type="function">
    <text evidence="1">Removes C-terminal D-alanyl residues from sugar-peptide cell wall precursors.</text>
</comment>
<dbReference type="Pfam" id="PF07943">
    <property type="entry name" value="PBP5_C"/>
    <property type="match status" value="1"/>
</dbReference>
<keyword evidence="9" id="KW-0133">Cell shape</keyword>
<dbReference type="SMART" id="SM00936">
    <property type="entry name" value="PBP5_C"/>
    <property type="match status" value="1"/>
</dbReference>
<keyword evidence="17" id="KW-1185">Reference proteome</keyword>
<dbReference type="InterPro" id="IPR012907">
    <property type="entry name" value="Peptidase_S11_C"/>
</dbReference>
<comment type="similarity">
    <text evidence="3 13">Belongs to the peptidase S11 family.</text>
</comment>
<dbReference type="Gene3D" id="3.40.710.10">
    <property type="entry name" value="DD-peptidase/beta-lactamase superfamily"/>
    <property type="match status" value="1"/>
</dbReference>
<evidence type="ECO:0000256" key="3">
    <source>
        <dbReference type="ARBA" id="ARBA00007164"/>
    </source>
</evidence>
<dbReference type="RefSeq" id="WP_319843464.1">
    <property type="nucleotide sequence ID" value="NZ_JAXAFJ010000002.1"/>
</dbReference>
<dbReference type="InterPro" id="IPR015956">
    <property type="entry name" value="Peniciliin-bd_prot_C_sf"/>
</dbReference>
<evidence type="ECO:0000256" key="10">
    <source>
        <dbReference type="ARBA" id="ARBA00022984"/>
    </source>
</evidence>
<comment type="catalytic activity">
    <reaction evidence="12">
        <text>Preferential cleavage: (Ac)2-L-Lys-D-Ala-|-D-Ala. Also transpeptidation of peptidyl-alanyl moieties that are N-acyl substituents of D-alanine.</text>
        <dbReference type="EC" id="3.4.16.4"/>
    </reaction>
</comment>
<feature type="signal peptide" evidence="14">
    <location>
        <begin position="1"/>
        <end position="33"/>
    </location>
</feature>
<dbReference type="EC" id="3.4.16.4" evidence="4"/>
<keyword evidence="5 16" id="KW-0121">Carboxypeptidase</keyword>
<feature type="chain" id="PRO_5045608649" description="serine-type D-Ala-D-Ala carboxypeptidase" evidence="14">
    <location>
        <begin position="34"/>
        <end position="399"/>
    </location>
</feature>
<feature type="domain" description="Peptidase S11 D-Ala-D-Ala carboxypeptidase A C-terminal" evidence="15">
    <location>
        <begin position="285"/>
        <end position="372"/>
    </location>
</feature>
<dbReference type="PANTHER" id="PTHR21581:SF6">
    <property type="entry name" value="TRAFFICKING PROTEIN PARTICLE COMPLEX SUBUNIT 12"/>
    <property type="match status" value="1"/>
</dbReference>
<evidence type="ECO:0000256" key="7">
    <source>
        <dbReference type="ARBA" id="ARBA00022729"/>
    </source>
</evidence>
<evidence type="ECO:0000256" key="4">
    <source>
        <dbReference type="ARBA" id="ARBA00012448"/>
    </source>
</evidence>
<accession>A0ABU4RL89</accession>
<evidence type="ECO:0000256" key="1">
    <source>
        <dbReference type="ARBA" id="ARBA00003217"/>
    </source>
</evidence>
<keyword evidence="7 14" id="KW-0732">Signal</keyword>
<dbReference type="InterPro" id="IPR001967">
    <property type="entry name" value="Peptidase_S11_N"/>
</dbReference>
<keyword evidence="6" id="KW-0645">Protease</keyword>
<evidence type="ECO:0000256" key="12">
    <source>
        <dbReference type="ARBA" id="ARBA00034000"/>
    </source>
</evidence>
<reference evidence="16 17" key="1">
    <citation type="submission" date="2023-11" db="EMBL/GenBank/DDBJ databases">
        <authorList>
            <person name="Bao R."/>
        </authorList>
    </citation>
    <scope>NUCLEOTIDE SEQUENCE [LARGE SCALE GENOMIC DNA]</scope>
    <source>
        <strain evidence="16 17">PJ23</strain>
    </source>
</reference>